<dbReference type="Proteomes" id="UP000434475">
    <property type="component" value="Unassembled WGS sequence"/>
</dbReference>
<gene>
    <name evidence="1" type="ORF">GKE97_06085</name>
</gene>
<proteinExistence type="predicted"/>
<dbReference type="AlphaFoldDB" id="A0A6I2R1K3"/>
<organism evidence="1 2">
    <name type="scientific">Flavonifractor plautii</name>
    <name type="common">Fusobacterium plautii</name>
    <dbReference type="NCBI Taxonomy" id="292800"/>
    <lineage>
        <taxon>Bacteria</taxon>
        <taxon>Bacillati</taxon>
        <taxon>Bacillota</taxon>
        <taxon>Clostridia</taxon>
        <taxon>Eubacteriales</taxon>
        <taxon>Oscillospiraceae</taxon>
        <taxon>Flavonifractor</taxon>
    </lineage>
</organism>
<reference evidence="1 2" key="1">
    <citation type="journal article" date="2019" name="Nat. Med.">
        <title>A library of human gut bacterial isolates paired with longitudinal multiomics data enables mechanistic microbiome research.</title>
        <authorList>
            <person name="Poyet M."/>
            <person name="Groussin M."/>
            <person name="Gibbons S.M."/>
            <person name="Avila-Pacheco J."/>
            <person name="Jiang X."/>
            <person name="Kearney S.M."/>
            <person name="Perrotta A.R."/>
            <person name="Berdy B."/>
            <person name="Zhao S."/>
            <person name="Lieberman T.D."/>
            <person name="Swanson P.K."/>
            <person name="Smith M."/>
            <person name="Roesemann S."/>
            <person name="Alexander J.E."/>
            <person name="Rich S.A."/>
            <person name="Livny J."/>
            <person name="Vlamakis H."/>
            <person name="Clish C."/>
            <person name="Bullock K."/>
            <person name="Deik A."/>
            <person name="Scott J."/>
            <person name="Pierce K.A."/>
            <person name="Xavier R.J."/>
            <person name="Alm E.J."/>
        </authorList>
    </citation>
    <scope>NUCLEOTIDE SEQUENCE [LARGE SCALE GENOMIC DNA]</scope>
    <source>
        <strain evidence="1 2">BIOML-A2</strain>
    </source>
</reference>
<accession>A0A6I2R1K3</accession>
<name>A0A6I2R1K3_FLAPL</name>
<sequence length="182" mass="21054">MGRGNVCVTGPHEGLYYIDNDHVHVYRRDDPFSDEPETRLMGELDYGELTGGDWLYDDWGTGEEEDDILECFMDSFGRMFPSFSRVSGEQWVRDGAYGDMNRRLIMESGLFYVAVQDNEWSLAVELIQKESPYDDHLSGLQARHYQRYLDGMKTCLLERLPSICIRTGPWTSERITREEASA</sequence>
<dbReference type="RefSeq" id="WP_172697447.1">
    <property type="nucleotide sequence ID" value="NZ_WKPR01000004.1"/>
</dbReference>
<evidence type="ECO:0000313" key="2">
    <source>
        <dbReference type="Proteomes" id="UP000434475"/>
    </source>
</evidence>
<comment type="caution">
    <text evidence="1">The sequence shown here is derived from an EMBL/GenBank/DDBJ whole genome shotgun (WGS) entry which is preliminary data.</text>
</comment>
<protein>
    <submittedName>
        <fullName evidence="1">Uncharacterized protein</fullName>
    </submittedName>
</protein>
<dbReference type="EMBL" id="WKPR01000004">
    <property type="protein sequence ID" value="MSB19086.1"/>
    <property type="molecule type" value="Genomic_DNA"/>
</dbReference>
<evidence type="ECO:0000313" key="1">
    <source>
        <dbReference type="EMBL" id="MSB19086.1"/>
    </source>
</evidence>